<evidence type="ECO:0000259" key="10">
    <source>
        <dbReference type="Pfam" id="PF14748"/>
    </source>
</evidence>
<accession>A0ABD0YEX5</accession>
<evidence type="ECO:0000259" key="9">
    <source>
        <dbReference type="Pfam" id="PF03807"/>
    </source>
</evidence>
<comment type="catalytic activity">
    <reaction evidence="8">
        <text>L-proline + NADP(+) = (S)-1-pyrroline-5-carboxylate + NADPH + 2 H(+)</text>
        <dbReference type="Rhea" id="RHEA:14109"/>
        <dbReference type="ChEBI" id="CHEBI:15378"/>
        <dbReference type="ChEBI" id="CHEBI:17388"/>
        <dbReference type="ChEBI" id="CHEBI:57783"/>
        <dbReference type="ChEBI" id="CHEBI:58349"/>
        <dbReference type="ChEBI" id="CHEBI:60039"/>
        <dbReference type="EC" id="1.5.1.2"/>
    </reaction>
</comment>
<dbReference type="Pfam" id="PF03807">
    <property type="entry name" value="F420_oxidored"/>
    <property type="match status" value="1"/>
</dbReference>
<dbReference type="NCBIfam" id="TIGR00112">
    <property type="entry name" value="proC"/>
    <property type="match status" value="1"/>
</dbReference>
<dbReference type="InterPro" id="IPR000304">
    <property type="entry name" value="Pyrroline-COOH_reductase"/>
</dbReference>
<comment type="caution">
    <text evidence="11">The sequence shown here is derived from an EMBL/GenBank/DDBJ whole genome shotgun (WGS) entry which is preliminary data.</text>
</comment>
<dbReference type="Pfam" id="PF14748">
    <property type="entry name" value="P5CR_dimer"/>
    <property type="match status" value="1"/>
</dbReference>
<dbReference type="AlphaFoldDB" id="A0ABD0YEX5"/>
<evidence type="ECO:0000256" key="4">
    <source>
        <dbReference type="ARBA" id="ARBA00022650"/>
    </source>
</evidence>
<dbReference type="EMBL" id="JBFDAA010000019">
    <property type="protein sequence ID" value="KAL1115609.1"/>
    <property type="molecule type" value="Genomic_DNA"/>
</dbReference>
<dbReference type="GO" id="GO:0008652">
    <property type="term" value="P:amino acid biosynthetic process"/>
    <property type="evidence" value="ECO:0007669"/>
    <property type="project" value="UniProtKB-KW"/>
</dbReference>
<keyword evidence="6 8" id="KW-0560">Oxidoreductase</keyword>
<dbReference type="PANTHER" id="PTHR11645">
    <property type="entry name" value="PYRROLINE-5-CARBOXYLATE REDUCTASE"/>
    <property type="match status" value="1"/>
</dbReference>
<dbReference type="EC" id="1.5.1.2" evidence="3 8"/>
<reference evidence="11 12" key="1">
    <citation type="submission" date="2024-07" db="EMBL/GenBank/DDBJ databases">
        <title>Chromosome-level genome assembly of the water stick insect Ranatra chinensis (Heteroptera: Nepidae).</title>
        <authorList>
            <person name="Liu X."/>
        </authorList>
    </citation>
    <scope>NUCLEOTIDE SEQUENCE [LARGE SCALE GENOMIC DNA]</scope>
    <source>
        <strain evidence="11">Cailab_2021Rc</strain>
        <tissue evidence="11">Muscle</tissue>
    </source>
</reference>
<name>A0ABD0YEX5_9HEMI</name>
<dbReference type="HAMAP" id="MF_01925">
    <property type="entry name" value="P5C_reductase"/>
    <property type="match status" value="1"/>
</dbReference>
<keyword evidence="5 7" id="KW-0521">NADP</keyword>
<comment type="pathway">
    <text evidence="1 8">Amino-acid biosynthesis; L-proline biosynthesis; L-proline from L-glutamate 5-semialdehyde: step 1/1.</text>
</comment>
<dbReference type="InterPro" id="IPR053790">
    <property type="entry name" value="P5CR-like_CS"/>
</dbReference>
<dbReference type="Proteomes" id="UP001558652">
    <property type="component" value="Unassembled WGS sequence"/>
</dbReference>
<feature type="domain" description="Pyrroline-5-carboxylate reductase catalytic N-terminal" evidence="9">
    <location>
        <begin position="21"/>
        <end position="63"/>
    </location>
</feature>
<dbReference type="Gene3D" id="3.40.50.720">
    <property type="entry name" value="NAD(P)-binding Rossmann-like Domain"/>
    <property type="match status" value="1"/>
</dbReference>
<evidence type="ECO:0000256" key="3">
    <source>
        <dbReference type="ARBA" id="ARBA00012855"/>
    </source>
</evidence>
<dbReference type="InterPro" id="IPR008927">
    <property type="entry name" value="6-PGluconate_DH-like_C_sf"/>
</dbReference>
<evidence type="ECO:0000256" key="5">
    <source>
        <dbReference type="ARBA" id="ARBA00022857"/>
    </source>
</evidence>
<sequence length="226" mass="23862">MNLYNLQILSVRVLSIIYFTDDVLSECDVVFLAMKPQYLDEAVSSLNSGKNPKTKLFISILVGVTISAITKKLTTALNFVGFDVIRIMPNTPISVGAGCTMLCHDEDALSTHVEIVKCLMSAGGACEVVSESMLNPISAICGAGPAYIYVMVEALSDGAVKMGVPRDLATRVVAQTMLGASQMVIKTGKHPGQLKDEVCSPGGSTIAGIHAMEQSGVRYGIVGKAC</sequence>
<evidence type="ECO:0000313" key="12">
    <source>
        <dbReference type="Proteomes" id="UP001558652"/>
    </source>
</evidence>
<dbReference type="InterPro" id="IPR036291">
    <property type="entry name" value="NAD(P)-bd_dom_sf"/>
</dbReference>
<evidence type="ECO:0000256" key="7">
    <source>
        <dbReference type="PIRSR" id="PIRSR000193-1"/>
    </source>
</evidence>
<evidence type="ECO:0000256" key="2">
    <source>
        <dbReference type="ARBA" id="ARBA00005525"/>
    </source>
</evidence>
<feature type="binding site" evidence="7">
    <location>
        <begin position="33"/>
        <end position="36"/>
    </location>
    <ligand>
        <name>NADP(+)</name>
        <dbReference type="ChEBI" id="CHEBI:58349"/>
    </ligand>
</feature>
<comment type="similarity">
    <text evidence="2 8">Belongs to the pyrroline-5-carboxylate reductase family.</text>
</comment>
<evidence type="ECO:0000256" key="6">
    <source>
        <dbReference type="ARBA" id="ARBA00023002"/>
    </source>
</evidence>
<keyword evidence="8" id="KW-0028">Amino-acid biosynthesis</keyword>
<evidence type="ECO:0000313" key="11">
    <source>
        <dbReference type="EMBL" id="KAL1115609.1"/>
    </source>
</evidence>
<dbReference type="PANTHER" id="PTHR11645:SF62">
    <property type="entry name" value="PYRROLINE-5-CARBOXYLATE REDUCTASE"/>
    <property type="match status" value="1"/>
</dbReference>
<dbReference type="SUPFAM" id="SSF51735">
    <property type="entry name" value="NAD(P)-binding Rossmann-fold domains"/>
    <property type="match status" value="1"/>
</dbReference>
<dbReference type="InterPro" id="IPR028939">
    <property type="entry name" value="P5C_Rdtase_cat_N"/>
</dbReference>
<protein>
    <recommendedName>
        <fullName evidence="3 8">Pyrroline-5-carboxylate reductase</fullName>
        <ecNumber evidence="3 8">1.5.1.2</ecNumber>
    </recommendedName>
</protein>
<gene>
    <name evidence="11" type="ORF">AAG570_005899</name>
</gene>
<feature type="domain" description="Pyrroline-5-carboxylate reductase dimerisation" evidence="10">
    <location>
        <begin position="131"/>
        <end position="221"/>
    </location>
</feature>
<dbReference type="SUPFAM" id="SSF48179">
    <property type="entry name" value="6-phosphogluconate dehydrogenase C-terminal domain-like"/>
    <property type="match status" value="1"/>
</dbReference>
<dbReference type="InterPro" id="IPR029036">
    <property type="entry name" value="P5CR_dimer"/>
</dbReference>
<keyword evidence="12" id="KW-1185">Reference proteome</keyword>
<proteinExistence type="inferred from homology"/>
<dbReference type="Gene3D" id="1.10.3730.10">
    <property type="entry name" value="ProC C-terminal domain-like"/>
    <property type="match status" value="1"/>
</dbReference>
<evidence type="ECO:0000256" key="8">
    <source>
        <dbReference type="RuleBase" id="RU003903"/>
    </source>
</evidence>
<dbReference type="FunFam" id="1.10.3730.10:FF:000001">
    <property type="entry name" value="Pyrroline-5-carboxylate reductase"/>
    <property type="match status" value="1"/>
</dbReference>
<keyword evidence="4 8" id="KW-0641">Proline biosynthesis</keyword>
<organism evidence="11 12">
    <name type="scientific">Ranatra chinensis</name>
    <dbReference type="NCBI Taxonomy" id="642074"/>
    <lineage>
        <taxon>Eukaryota</taxon>
        <taxon>Metazoa</taxon>
        <taxon>Ecdysozoa</taxon>
        <taxon>Arthropoda</taxon>
        <taxon>Hexapoda</taxon>
        <taxon>Insecta</taxon>
        <taxon>Pterygota</taxon>
        <taxon>Neoptera</taxon>
        <taxon>Paraneoptera</taxon>
        <taxon>Hemiptera</taxon>
        <taxon>Heteroptera</taxon>
        <taxon>Panheteroptera</taxon>
        <taxon>Nepomorpha</taxon>
        <taxon>Nepidae</taxon>
        <taxon>Ranatrinae</taxon>
        <taxon>Ranatra</taxon>
    </lineage>
</organism>
<dbReference type="PIRSF" id="PIRSF000193">
    <property type="entry name" value="Pyrrol-5-carb_rd"/>
    <property type="match status" value="1"/>
</dbReference>
<dbReference type="GO" id="GO:0004735">
    <property type="term" value="F:pyrroline-5-carboxylate reductase activity"/>
    <property type="evidence" value="ECO:0007669"/>
    <property type="project" value="UniProtKB-EC"/>
</dbReference>
<evidence type="ECO:0000256" key="1">
    <source>
        <dbReference type="ARBA" id="ARBA00005205"/>
    </source>
</evidence>
<dbReference type="PROSITE" id="PS00521">
    <property type="entry name" value="P5CR"/>
    <property type="match status" value="1"/>
</dbReference>